<gene>
    <name evidence="1" type="ORF">LCGC14_2945510</name>
</gene>
<name>A0A0F8XHA5_9ZZZZ</name>
<dbReference type="AlphaFoldDB" id="A0A0F8XHA5"/>
<protein>
    <submittedName>
        <fullName evidence="1">Uncharacterized protein</fullName>
    </submittedName>
</protein>
<feature type="non-terminal residue" evidence="1">
    <location>
        <position position="39"/>
    </location>
</feature>
<accession>A0A0F8XHA5</accession>
<organism evidence="1">
    <name type="scientific">marine sediment metagenome</name>
    <dbReference type="NCBI Taxonomy" id="412755"/>
    <lineage>
        <taxon>unclassified sequences</taxon>
        <taxon>metagenomes</taxon>
        <taxon>ecological metagenomes</taxon>
    </lineage>
</organism>
<evidence type="ECO:0000313" key="1">
    <source>
        <dbReference type="EMBL" id="KKK68293.1"/>
    </source>
</evidence>
<reference evidence="1" key="1">
    <citation type="journal article" date="2015" name="Nature">
        <title>Complex archaea that bridge the gap between prokaryotes and eukaryotes.</title>
        <authorList>
            <person name="Spang A."/>
            <person name="Saw J.H."/>
            <person name="Jorgensen S.L."/>
            <person name="Zaremba-Niedzwiedzka K."/>
            <person name="Martijn J."/>
            <person name="Lind A.E."/>
            <person name="van Eijk R."/>
            <person name="Schleper C."/>
            <person name="Guy L."/>
            <person name="Ettema T.J."/>
        </authorList>
    </citation>
    <scope>NUCLEOTIDE SEQUENCE</scope>
</reference>
<comment type="caution">
    <text evidence="1">The sequence shown here is derived from an EMBL/GenBank/DDBJ whole genome shotgun (WGS) entry which is preliminary data.</text>
</comment>
<proteinExistence type="predicted"/>
<dbReference type="EMBL" id="LAZR01059206">
    <property type="protein sequence ID" value="KKK68293.1"/>
    <property type="molecule type" value="Genomic_DNA"/>
</dbReference>
<sequence length="39" mass="4122">MSVNNPPPEYTPFGIEQFLQNAVGTIAGGTVAEPGLRFT</sequence>